<dbReference type="SMART" id="SM00248">
    <property type="entry name" value="ANK"/>
    <property type="match status" value="2"/>
</dbReference>
<dbReference type="GO" id="GO:0007399">
    <property type="term" value="P:nervous system development"/>
    <property type="evidence" value="ECO:0007669"/>
    <property type="project" value="UniProtKB-ARBA"/>
</dbReference>
<organism evidence="8 9">
    <name type="scientific">Popillia japonica</name>
    <name type="common">Japanese beetle</name>
    <dbReference type="NCBI Taxonomy" id="7064"/>
    <lineage>
        <taxon>Eukaryota</taxon>
        <taxon>Metazoa</taxon>
        <taxon>Ecdysozoa</taxon>
        <taxon>Arthropoda</taxon>
        <taxon>Hexapoda</taxon>
        <taxon>Insecta</taxon>
        <taxon>Pterygota</taxon>
        <taxon>Neoptera</taxon>
        <taxon>Endopterygota</taxon>
        <taxon>Coleoptera</taxon>
        <taxon>Polyphaga</taxon>
        <taxon>Scarabaeiformia</taxon>
        <taxon>Scarabaeidae</taxon>
        <taxon>Rutelinae</taxon>
        <taxon>Popillia</taxon>
    </lineage>
</organism>
<evidence type="ECO:0000256" key="2">
    <source>
        <dbReference type="ARBA" id="ARBA00007597"/>
    </source>
</evidence>
<keyword evidence="5" id="KW-0040">ANK repeat</keyword>
<keyword evidence="4" id="KW-0256">Endoplasmic reticulum</keyword>
<sequence length="853" mass="96983">MEGNVIEGNLQKKITEPATTVDFFDKHLYSIPNGEFDTIYYGVHVPSDAQIHEGIQNFVFTDKLEALKLVKKYKKARFKAFCYYHEAVEFAEQGAEFPNNNITVSKNNSCKKVTDQASSTLVEKYQFRGPKSQDLVKLRKGIENGDLKFVDNTVWENPRYLISSGDTPSILQEGFRYNALHVAAKAKNADMCELILNTIANVDFIELLYGDEDHQNAEDRAKILLDLYLNTPDKGLNETPLHFAVKFGAVKAVEVLVSFPQCDRNVRNKYGKLPSQIICDRCDGYSAEKIKTQIAALLEENYYVPVLRSEDNCTPPIIGEPFSPASPPTLNVDPLRSRMEIRAYAGPMDKSGADKFRKLWKTPPRIERRSSSHPNLCNNFHTMATLKLKDHEKGLETVGRELASKYEIGWKEYWPFLGGFIDLGTMEGLQQLENYLESRNNGANYNNSVNSLSYAANSIGSLNEIGDEHSVESPMTELCKAFQSCTINDNGVSKSVIKLKIPHDCFVKEADDKLNPELSPFMCLEKSCQVFAHRIAIDILNIIKTEDTTGDILETQMKFLEQLMLSYLEDGRFSNVNFHSVHSRLADLIYLQLNDNGVDDNCIKLYVEKIHEACNKNFDCFSSDDESGYYRTTMTVKKSTSTNKQLTVKKSTSTNKQLLCVLGSILSLLKESESINRACTTEEDCRSVWTVSEKCTCAWQAKNTRKSGSLKRNSQKLKMSLRNCYDNVSRRLMFGRDELDHGDFKNGQDVQHIGDITSSDDEFYTPPSSPSFLREMSSEDEQFDESRVPDSDVFIEGDQPTKMDYDVYNALKYALKNLNSKDYPNIYKWHHTVSQYDENEKTKMRKKAGVVRK</sequence>
<keyword evidence="9" id="KW-1185">Reference proteome</keyword>
<dbReference type="FunFam" id="1.25.40.20:FF:000072">
    <property type="entry name" value="Ankyrin repeat and LEM domain containing 2"/>
    <property type="match status" value="1"/>
</dbReference>
<keyword evidence="6" id="KW-0131">Cell cycle</keyword>
<dbReference type="EMBL" id="JASPKY010000136">
    <property type="protein sequence ID" value="KAK9731185.1"/>
    <property type="molecule type" value="Genomic_DNA"/>
</dbReference>
<gene>
    <name evidence="8" type="ORF">QE152_g13819</name>
</gene>
<evidence type="ECO:0000256" key="1">
    <source>
        <dbReference type="ARBA" id="ARBA00004240"/>
    </source>
</evidence>
<dbReference type="Pfam" id="PF24567">
    <property type="entry name" value="ANKLE2_3rd"/>
    <property type="match status" value="1"/>
</dbReference>
<dbReference type="PANTHER" id="PTHR12349">
    <property type="entry name" value="ANKYRIN REPEAT AND LEM DOMAIN-CONTAINING PROTEIN 2"/>
    <property type="match status" value="1"/>
</dbReference>
<dbReference type="GO" id="GO:0031468">
    <property type="term" value="P:nuclear membrane reassembly"/>
    <property type="evidence" value="ECO:0007669"/>
    <property type="project" value="UniProtKB-ARBA"/>
</dbReference>
<comment type="similarity">
    <text evidence="2">Belongs to the ANKLE2 family.</text>
</comment>
<evidence type="ECO:0000256" key="5">
    <source>
        <dbReference type="ARBA" id="ARBA00023043"/>
    </source>
</evidence>
<protein>
    <recommendedName>
        <fullName evidence="7">ANKLE2 third alpha/beta domain-containing protein</fullName>
    </recommendedName>
</protein>
<evidence type="ECO:0000256" key="6">
    <source>
        <dbReference type="ARBA" id="ARBA00023306"/>
    </source>
</evidence>
<dbReference type="InterPro" id="IPR002110">
    <property type="entry name" value="Ankyrin_rpt"/>
</dbReference>
<reference evidence="8 9" key="1">
    <citation type="journal article" date="2024" name="BMC Genomics">
        <title>De novo assembly and annotation of Popillia japonica's genome with initial clues to its potential as an invasive pest.</title>
        <authorList>
            <person name="Cucini C."/>
            <person name="Boschi S."/>
            <person name="Funari R."/>
            <person name="Cardaioli E."/>
            <person name="Iannotti N."/>
            <person name="Marturano G."/>
            <person name="Paoli F."/>
            <person name="Bruttini M."/>
            <person name="Carapelli A."/>
            <person name="Frati F."/>
            <person name="Nardi F."/>
        </authorList>
    </citation>
    <scope>NUCLEOTIDE SEQUENCE [LARGE SCALE GENOMIC DNA]</scope>
    <source>
        <strain evidence="8">DMR45628</strain>
    </source>
</reference>
<evidence type="ECO:0000256" key="4">
    <source>
        <dbReference type="ARBA" id="ARBA00022824"/>
    </source>
</evidence>
<dbReference type="Gene3D" id="1.25.40.20">
    <property type="entry name" value="Ankyrin repeat-containing domain"/>
    <property type="match status" value="1"/>
</dbReference>
<name>A0AAW1L8P7_POPJA</name>
<dbReference type="GO" id="GO:0051301">
    <property type="term" value="P:cell division"/>
    <property type="evidence" value="ECO:0007669"/>
    <property type="project" value="UniProtKB-KW"/>
</dbReference>
<proteinExistence type="inferred from homology"/>
<dbReference type="GO" id="GO:0051721">
    <property type="term" value="F:protein phosphatase 2A binding"/>
    <property type="evidence" value="ECO:0007669"/>
    <property type="project" value="TreeGrafter"/>
</dbReference>
<comment type="caution">
    <text evidence="8">The sequence shown here is derived from an EMBL/GenBank/DDBJ whole genome shotgun (WGS) entry which is preliminary data.</text>
</comment>
<dbReference type="PANTHER" id="PTHR12349:SF4">
    <property type="entry name" value="ANKYRIN REPEAT AND LEM DOMAIN-CONTAINING PROTEIN 2"/>
    <property type="match status" value="1"/>
</dbReference>
<evidence type="ECO:0000313" key="8">
    <source>
        <dbReference type="EMBL" id="KAK9731185.1"/>
    </source>
</evidence>
<dbReference type="AlphaFoldDB" id="A0AAW1L8P7"/>
<dbReference type="Proteomes" id="UP001458880">
    <property type="component" value="Unassembled WGS sequence"/>
</dbReference>
<dbReference type="SUPFAM" id="SSF48403">
    <property type="entry name" value="Ankyrin repeat"/>
    <property type="match status" value="1"/>
</dbReference>
<accession>A0AAW1L8P7</accession>
<comment type="subcellular location">
    <subcellularLocation>
        <location evidence="1">Endoplasmic reticulum</location>
    </subcellularLocation>
</comment>
<keyword evidence="3" id="KW-0132">Cell division</keyword>
<feature type="domain" description="ANKLE2 third alpha/beta" evidence="7">
    <location>
        <begin position="302"/>
        <end position="413"/>
    </location>
</feature>
<evidence type="ECO:0000256" key="3">
    <source>
        <dbReference type="ARBA" id="ARBA00022618"/>
    </source>
</evidence>
<dbReference type="InterPro" id="IPR036770">
    <property type="entry name" value="Ankyrin_rpt-contain_sf"/>
</dbReference>
<evidence type="ECO:0000313" key="9">
    <source>
        <dbReference type="Proteomes" id="UP001458880"/>
    </source>
</evidence>
<dbReference type="Pfam" id="PF12796">
    <property type="entry name" value="Ank_2"/>
    <property type="match status" value="1"/>
</dbReference>
<evidence type="ECO:0000259" key="7">
    <source>
        <dbReference type="Pfam" id="PF24567"/>
    </source>
</evidence>
<dbReference type="GO" id="GO:0005783">
    <property type="term" value="C:endoplasmic reticulum"/>
    <property type="evidence" value="ECO:0007669"/>
    <property type="project" value="UniProtKB-SubCell"/>
</dbReference>
<dbReference type="InterPro" id="IPR056237">
    <property type="entry name" value="ANKLE2_3rd"/>
</dbReference>